<keyword evidence="1" id="KW-1133">Transmembrane helix</keyword>
<dbReference type="Proteomes" id="UP000694844">
    <property type="component" value="Chromosome 3"/>
</dbReference>
<keyword evidence="2" id="KW-1185">Reference proteome</keyword>
<protein>
    <submittedName>
        <fullName evidence="3">Uncharacterized protein LOC111123171 isoform X2</fullName>
    </submittedName>
</protein>
<reference evidence="3" key="1">
    <citation type="submission" date="2025-08" db="UniProtKB">
        <authorList>
            <consortium name="RefSeq"/>
        </authorList>
    </citation>
    <scope>IDENTIFICATION</scope>
    <source>
        <tissue evidence="3">Whole sample</tissue>
    </source>
</reference>
<organism evidence="2 3">
    <name type="scientific">Crassostrea virginica</name>
    <name type="common">Eastern oyster</name>
    <dbReference type="NCBI Taxonomy" id="6565"/>
    <lineage>
        <taxon>Eukaryota</taxon>
        <taxon>Metazoa</taxon>
        <taxon>Spiralia</taxon>
        <taxon>Lophotrochozoa</taxon>
        <taxon>Mollusca</taxon>
        <taxon>Bivalvia</taxon>
        <taxon>Autobranchia</taxon>
        <taxon>Pteriomorphia</taxon>
        <taxon>Ostreida</taxon>
        <taxon>Ostreoidea</taxon>
        <taxon>Ostreidae</taxon>
        <taxon>Crassostrea</taxon>
    </lineage>
</organism>
<keyword evidence="1" id="KW-0472">Membrane</keyword>
<feature type="transmembrane region" description="Helical" evidence="1">
    <location>
        <begin position="185"/>
        <end position="208"/>
    </location>
</feature>
<dbReference type="GeneID" id="111123171"/>
<evidence type="ECO:0000256" key="1">
    <source>
        <dbReference type="SAM" id="Phobius"/>
    </source>
</evidence>
<keyword evidence="1" id="KW-0812">Transmembrane</keyword>
<evidence type="ECO:0000313" key="2">
    <source>
        <dbReference type="Proteomes" id="UP000694844"/>
    </source>
</evidence>
<evidence type="ECO:0000313" key="3">
    <source>
        <dbReference type="RefSeq" id="XP_022321042.1"/>
    </source>
</evidence>
<sequence>MEYIYIKFGHLVFLQCICLIVSAYVETVIQNPVLYNKENMSVICRPDPAHRDSIESVRMIRVYVEHHAGSIGTTASKLSRITNMGAIQYGPANTARYIVTGSITTVEAAYLEVFVNARDVMCSDSRLFRCEMDFILKNKTEATDIKDDATCIKGPCNSCITGLQNFEARTETGTERLATAMKDPLIIVGAGLAVLGILSLVCGAILIVKSKRSKTEVAGPFDNTLHGFENSTHYAGLEEAVAHTCRSPENALSDPTHYADLDEVIANRRSVQYLSSLQKRQNENPYSSLN</sequence>
<dbReference type="AlphaFoldDB" id="A0A8B8CYS9"/>
<accession>A0A8B8CYS9</accession>
<dbReference type="OrthoDB" id="6197590at2759"/>
<name>A0A8B8CYS9_CRAVI</name>
<proteinExistence type="predicted"/>
<dbReference type="RefSeq" id="XP_022321042.1">
    <property type="nucleotide sequence ID" value="XM_022465334.1"/>
</dbReference>
<gene>
    <name evidence="3" type="primary">LOC111123171</name>
</gene>